<dbReference type="GO" id="GO:0016757">
    <property type="term" value="F:glycosyltransferase activity"/>
    <property type="evidence" value="ECO:0007669"/>
    <property type="project" value="InterPro"/>
</dbReference>
<dbReference type="Gene3D" id="3.40.50.2000">
    <property type="entry name" value="Glycogen Phosphorylase B"/>
    <property type="match status" value="2"/>
</dbReference>
<dbReference type="CDD" id="cd03801">
    <property type="entry name" value="GT4_PimA-like"/>
    <property type="match status" value="1"/>
</dbReference>
<protein>
    <submittedName>
        <fullName evidence="2">Glycosyltransferase</fullName>
    </submittedName>
</protein>
<accession>A0A437UDV9</accession>
<dbReference type="EMBL" id="RQSM01000002">
    <property type="protein sequence ID" value="RVU91837.1"/>
    <property type="molecule type" value="Genomic_DNA"/>
</dbReference>
<dbReference type="PANTHER" id="PTHR45947:SF3">
    <property type="entry name" value="SULFOQUINOVOSYL TRANSFERASE SQD2"/>
    <property type="match status" value="1"/>
</dbReference>
<dbReference type="Proteomes" id="UP000288951">
    <property type="component" value="Unassembled WGS sequence"/>
</dbReference>
<dbReference type="OrthoDB" id="139410at2"/>
<reference evidence="2" key="1">
    <citation type="submission" date="2018-12" db="EMBL/GenBank/DDBJ databases">
        <title>Draft genome sequence of Flaovobacterium columnare ARS1 isolated from channel catfish in Alabama.</title>
        <authorList>
            <person name="Cai W."/>
            <person name="Arias C."/>
        </authorList>
    </citation>
    <scope>NUCLEOTIDE SEQUENCE [LARGE SCALE GENOMIC DNA]</scope>
    <source>
        <strain evidence="2">ARS1</strain>
    </source>
</reference>
<dbReference type="Pfam" id="PF00534">
    <property type="entry name" value="Glycos_transf_1"/>
    <property type="match status" value="1"/>
</dbReference>
<evidence type="ECO:0000259" key="1">
    <source>
        <dbReference type="Pfam" id="PF00534"/>
    </source>
</evidence>
<dbReference type="AlphaFoldDB" id="A0A437UDV9"/>
<sequence>MIIMKKIQVLYLGNNLSAKGYNATTIDTLSSQLKSIGYEVSVASSFKNPFFRLIDMFFAVVKHRKTNYLLIDTYSTSAFWYTFFISQIARILNIPYIPILHGGNLPHRLNKNPKLSQLIFKNAYKNVAPSNYLLECFTEKGFNNTLYIPNTIEIEKYQFKSRTNLHPKLLWVRAFASIYNPKMAIDVLYELKKKYPLAELCMVGPDKDGSLEQTKKYADEKEMKVVFTGKLSKEEWIKIAQYYDVFINTTHFDNTPVSILEAMALGLPIISTRVGGIPFLLLDQQEALLIPDNAVEEMVSAIQILLTEPNKSLEISNQARKKVESFDWQQVQIYWKDLLV</sequence>
<dbReference type="InterPro" id="IPR050194">
    <property type="entry name" value="Glycosyltransferase_grp1"/>
</dbReference>
<feature type="domain" description="Glycosyl transferase family 1" evidence="1">
    <location>
        <begin position="160"/>
        <end position="321"/>
    </location>
</feature>
<comment type="caution">
    <text evidence="2">The sequence shown here is derived from an EMBL/GenBank/DDBJ whole genome shotgun (WGS) entry which is preliminary data.</text>
</comment>
<proteinExistence type="predicted"/>
<gene>
    <name evidence="2" type="ORF">EH230_02340</name>
</gene>
<evidence type="ECO:0000313" key="3">
    <source>
        <dbReference type="Proteomes" id="UP000288951"/>
    </source>
</evidence>
<dbReference type="PANTHER" id="PTHR45947">
    <property type="entry name" value="SULFOQUINOVOSYL TRANSFERASE SQD2"/>
    <property type="match status" value="1"/>
</dbReference>
<keyword evidence="3" id="KW-1185">Reference proteome</keyword>
<name>A0A437UDV9_9FLAO</name>
<dbReference type="InterPro" id="IPR001296">
    <property type="entry name" value="Glyco_trans_1"/>
</dbReference>
<organism evidence="2 3">
    <name type="scientific">Flavobacterium columnare</name>
    <dbReference type="NCBI Taxonomy" id="996"/>
    <lineage>
        <taxon>Bacteria</taxon>
        <taxon>Pseudomonadati</taxon>
        <taxon>Bacteroidota</taxon>
        <taxon>Flavobacteriia</taxon>
        <taxon>Flavobacteriales</taxon>
        <taxon>Flavobacteriaceae</taxon>
        <taxon>Flavobacterium</taxon>
    </lineage>
</organism>
<evidence type="ECO:0000313" key="2">
    <source>
        <dbReference type="EMBL" id="RVU91837.1"/>
    </source>
</evidence>
<dbReference type="SUPFAM" id="SSF53756">
    <property type="entry name" value="UDP-Glycosyltransferase/glycogen phosphorylase"/>
    <property type="match status" value="1"/>
</dbReference>